<name>A0ABS4RFU7_9BACI</name>
<comment type="caution">
    <text evidence="8">The sequence shown here is derived from an EMBL/GenBank/DDBJ whole genome shotgun (WGS) entry which is preliminary data.</text>
</comment>
<feature type="modified residue" description="4-aspartylphosphate" evidence="6">
    <location>
        <position position="53"/>
    </location>
</feature>
<feature type="domain" description="Response regulatory" evidence="7">
    <location>
        <begin position="2"/>
        <end position="116"/>
    </location>
</feature>
<evidence type="ECO:0000256" key="4">
    <source>
        <dbReference type="ARBA" id="ARBA00023125"/>
    </source>
</evidence>
<sequence length="376" mass="44561">MNVILIDDEQLALNYLEYQLLEITDFHIIGKYTDSLDAIAAIEKNGVDIIFLDIHMPEIDGIELAEQLLEKKPHLKIIFVTAFDDYAVKAFELNALDYVLKPVSKERLLNTIKRIEQTDSSSSILLPEMEKLNVSMFQQVSISYDQQQRMPLRFRTTKIQQLFIYMLHRRGHVIEKHELIDLIWPDLEPKKALSQLYTAIYNLRKTLAPFERHFHITNTLDGYVMTFEDLLIDVDEFERLIRSGDSLSHETIADYEQAVNLYKGEYLQDYDYFWIINERQRLQFLWTRTALSMVKWYLSNNQLDQAIELGSAICHRSPLEEESYFLLMKIFAKMEKGLLVNQVYEQLEKVMKEELNEKPIPSITEWYKQWKVKNKE</sequence>
<dbReference type="InterPro" id="IPR005158">
    <property type="entry name" value="BTAD"/>
</dbReference>
<dbReference type="Pfam" id="PF03704">
    <property type="entry name" value="BTAD"/>
    <property type="match status" value="1"/>
</dbReference>
<organism evidence="8 9">
    <name type="scientific">Cytobacillus eiseniae</name>
    <dbReference type="NCBI Taxonomy" id="762947"/>
    <lineage>
        <taxon>Bacteria</taxon>
        <taxon>Bacillati</taxon>
        <taxon>Bacillota</taxon>
        <taxon>Bacilli</taxon>
        <taxon>Bacillales</taxon>
        <taxon>Bacillaceae</taxon>
        <taxon>Cytobacillus</taxon>
    </lineage>
</organism>
<evidence type="ECO:0000256" key="2">
    <source>
        <dbReference type="ARBA" id="ARBA00023012"/>
    </source>
</evidence>
<dbReference type="PROSITE" id="PS50110">
    <property type="entry name" value="RESPONSE_REGULATORY"/>
    <property type="match status" value="1"/>
</dbReference>
<keyword evidence="5" id="KW-0804">Transcription</keyword>
<dbReference type="RefSeq" id="WP_066399925.1">
    <property type="nucleotide sequence ID" value="NZ_JAGIKZ010000010.1"/>
</dbReference>
<evidence type="ECO:0000256" key="6">
    <source>
        <dbReference type="PROSITE-ProRule" id="PRU00169"/>
    </source>
</evidence>
<dbReference type="SMART" id="SM00448">
    <property type="entry name" value="REC"/>
    <property type="match status" value="1"/>
</dbReference>
<dbReference type="SUPFAM" id="SSF46894">
    <property type="entry name" value="C-terminal effector domain of the bipartite response regulators"/>
    <property type="match status" value="1"/>
</dbReference>
<evidence type="ECO:0000313" key="8">
    <source>
        <dbReference type="EMBL" id="MBP2241579.1"/>
    </source>
</evidence>
<dbReference type="PANTHER" id="PTHR35807">
    <property type="entry name" value="TRANSCRIPTIONAL REGULATOR REDD-RELATED"/>
    <property type="match status" value="1"/>
</dbReference>
<gene>
    <name evidence="8" type="ORF">J2Z40_002142</name>
</gene>
<reference evidence="8 9" key="1">
    <citation type="submission" date="2021-03" db="EMBL/GenBank/DDBJ databases">
        <title>Genomic Encyclopedia of Type Strains, Phase IV (KMG-IV): sequencing the most valuable type-strain genomes for metagenomic binning, comparative biology and taxonomic classification.</title>
        <authorList>
            <person name="Goeker M."/>
        </authorList>
    </citation>
    <scope>NUCLEOTIDE SEQUENCE [LARGE SCALE GENOMIC DNA]</scope>
    <source>
        <strain evidence="8 9">DSM 26675</strain>
    </source>
</reference>
<dbReference type="InterPro" id="IPR051677">
    <property type="entry name" value="AfsR-DnrI-RedD_regulator"/>
</dbReference>
<evidence type="ECO:0000256" key="3">
    <source>
        <dbReference type="ARBA" id="ARBA00023015"/>
    </source>
</evidence>
<dbReference type="InterPro" id="IPR001789">
    <property type="entry name" value="Sig_transdc_resp-reg_receiver"/>
</dbReference>
<dbReference type="PANTHER" id="PTHR35807:SF2">
    <property type="entry name" value="TRANSCRIPTIONAL ACTIVATOR DOMAIN"/>
    <property type="match status" value="1"/>
</dbReference>
<keyword evidence="9" id="KW-1185">Reference proteome</keyword>
<dbReference type="Gene3D" id="3.40.50.2300">
    <property type="match status" value="1"/>
</dbReference>
<accession>A0ABS4RFU7</accession>
<dbReference type="Pfam" id="PF00072">
    <property type="entry name" value="Response_reg"/>
    <property type="match status" value="1"/>
</dbReference>
<keyword evidence="2" id="KW-0902">Two-component regulatory system</keyword>
<keyword evidence="3" id="KW-0805">Transcription regulation</keyword>
<evidence type="ECO:0000313" key="9">
    <source>
        <dbReference type="Proteomes" id="UP001519293"/>
    </source>
</evidence>
<comment type="subcellular location">
    <subcellularLocation>
        <location evidence="1">Cytoplasm</location>
    </subcellularLocation>
</comment>
<dbReference type="SMART" id="SM01043">
    <property type="entry name" value="BTAD"/>
    <property type="match status" value="1"/>
</dbReference>
<dbReference type="Gene3D" id="1.10.10.10">
    <property type="entry name" value="Winged helix-like DNA-binding domain superfamily/Winged helix DNA-binding domain"/>
    <property type="match status" value="1"/>
</dbReference>
<dbReference type="InterPro" id="IPR011990">
    <property type="entry name" value="TPR-like_helical_dom_sf"/>
</dbReference>
<evidence type="ECO:0000256" key="1">
    <source>
        <dbReference type="ARBA" id="ARBA00004496"/>
    </source>
</evidence>
<keyword evidence="4" id="KW-0238">DNA-binding</keyword>
<dbReference type="InterPro" id="IPR011006">
    <property type="entry name" value="CheY-like_superfamily"/>
</dbReference>
<protein>
    <submittedName>
        <fullName evidence="8">Two-component SAPR family response regulator</fullName>
    </submittedName>
</protein>
<proteinExistence type="predicted"/>
<keyword evidence="6" id="KW-0597">Phosphoprotein</keyword>
<dbReference type="SUPFAM" id="SSF52172">
    <property type="entry name" value="CheY-like"/>
    <property type="match status" value="1"/>
</dbReference>
<dbReference type="InterPro" id="IPR016032">
    <property type="entry name" value="Sig_transdc_resp-reg_C-effctor"/>
</dbReference>
<dbReference type="SUPFAM" id="SSF48452">
    <property type="entry name" value="TPR-like"/>
    <property type="match status" value="1"/>
</dbReference>
<dbReference type="Gene3D" id="1.25.40.10">
    <property type="entry name" value="Tetratricopeptide repeat domain"/>
    <property type="match status" value="1"/>
</dbReference>
<evidence type="ECO:0000259" key="7">
    <source>
        <dbReference type="PROSITE" id="PS50110"/>
    </source>
</evidence>
<evidence type="ECO:0000256" key="5">
    <source>
        <dbReference type="ARBA" id="ARBA00023163"/>
    </source>
</evidence>
<dbReference type="InterPro" id="IPR036388">
    <property type="entry name" value="WH-like_DNA-bd_sf"/>
</dbReference>
<dbReference type="EMBL" id="JAGIKZ010000010">
    <property type="protein sequence ID" value="MBP2241579.1"/>
    <property type="molecule type" value="Genomic_DNA"/>
</dbReference>
<dbReference type="Proteomes" id="UP001519293">
    <property type="component" value="Unassembled WGS sequence"/>
</dbReference>